<dbReference type="GO" id="GO:0015074">
    <property type="term" value="P:DNA integration"/>
    <property type="evidence" value="ECO:0007669"/>
    <property type="project" value="UniProtKB-KW"/>
</dbReference>
<proteinExistence type="predicted"/>
<dbReference type="GO" id="GO:0006310">
    <property type="term" value="P:DNA recombination"/>
    <property type="evidence" value="ECO:0007669"/>
    <property type="project" value="UniProtKB-KW"/>
</dbReference>
<dbReference type="InterPro" id="IPR010998">
    <property type="entry name" value="Integrase_recombinase_N"/>
</dbReference>
<dbReference type="PATRIC" id="fig|573060.9.peg.4960"/>
<dbReference type="GO" id="GO:0003677">
    <property type="term" value="F:DNA binding"/>
    <property type="evidence" value="ECO:0007669"/>
    <property type="project" value="UniProtKB-UniRule"/>
</dbReference>
<dbReference type="SUPFAM" id="SSF56349">
    <property type="entry name" value="DNA breaking-rejoining enzymes"/>
    <property type="match status" value="1"/>
</dbReference>
<evidence type="ECO:0000256" key="5">
    <source>
        <dbReference type="SAM" id="MobiDB-lite"/>
    </source>
</evidence>
<gene>
    <name evidence="7" type="ORF">AcdelDRAFT_0289</name>
</gene>
<feature type="compositionally biased region" description="Pro residues" evidence="5">
    <location>
        <begin position="1"/>
        <end position="11"/>
    </location>
</feature>
<dbReference type="Pfam" id="PF12834">
    <property type="entry name" value="Phage_int_SAM_2"/>
    <property type="match status" value="1"/>
</dbReference>
<evidence type="ECO:0000256" key="3">
    <source>
        <dbReference type="ARBA" id="ARBA00023172"/>
    </source>
</evidence>
<name>C5T059_ACIDE</name>
<dbReference type="EMBL" id="ACQT01000003">
    <property type="protein sequence ID" value="EER62167.1"/>
    <property type="molecule type" value="Genomic_DNA"/>
</dbReference>
<reference evidence="7 8" key="1">
    <citation type="submission" date="2009-05" db="EMBL/GenBank/DDBJ databases">
        <title>The draft genome of Acidovorax delafieldii 2AN.</title>
        <authorList>
            <consortium name="US DOE Joint Genome Institute (JGI-PGF)"/>
            <person name="Lucas S."/>
            <person name="Copeland A."/>
            <person name="Lapidus A."/>
            <person name="Glavina del Rio T."/>
            <person name="Tice H."/>
            <person name="Bruce D."/>
            <person name="Goodwin L."/>
            <person name="Pitluck S."/>
            <person name="Larimer F."/>
            <person name="Land M.L."/>
            <person name="Hauser L."/>
            <person name="Shelobolina E.S."/>
            <person name="Picardal F."/>
            <person name="Roden E."/>
            <person name="Emerson D."/>
        </authorList>
    </citation>
    <scope>NUCLEOTIDE SEQUENCE [LARGE SCALE GENOMIC DNA]</scope>
    <source>
        <strain evidence="7 8">2AN</strain>
    </source>
</reference>
<dbReference type="InterPro" id="IPR013762">
    <property type="entry name" value="Integrase-like_cat_sf"/>
</dbReference>
<keyword evidence="8" id="KW-1185">Reference proteome</keyword>
<evidence type="ECO:0000256" key="1">
    <source>
        <dbReference type="ARBA" id="ARBA00022908"/>
    </source>
</evidence>
<keyword evidence="2 4" id="KW-0238">DNA-binding</keyword>
<keyword evidence="1" id="KW-0229">DNA integration</keyword>
<dbReference type="InterPro" id="IPR024457">
    <property type="entry name" value="Putative_integrase_N"/>
</dbReference>
<feature type="region of interest" description="Disordered" evidence="5">
    <location>
        <begin position="361"/>
        <end position="385"/>
    </location>
</feature>
<dbReference type="Gene3D" id="1.10.443.10">
    <property type="entry name" value="Intergrase catalytic core"/>
    <property type="match status" value="1"/>
</dbReference>
<evidence type="ECO:0000256" key="2">
    <source>
        <dbReference type="ARBA" id="ARBA00023125"/>
    </source>
</evidence>
<dbReference type="Proteomes" id="UP000003856">
    <property type="component" value="Unassembled WGS sequence"/>
</dbReference>
<dbReference type="Gene3D" id="1.10.150.130">
    <property type="match status" value="1"/>
</dbReference>
<dbReference type="InterPro" id="IPR044068">
    <property type="entry name" value="CB"/>
</dbReference>
<organism evidence="7 8">
    <name type="scientific">Acidovorax delafieldii 2AN</name>
    <dbReference type="NCBI Taxonomy" id="573060"/>
    <lineage>
        <taxon>Bacteria</taxon>
        <taxon>Pseudomonadati</taxon>
        <taxon>Pseudomonadota</taxon>
        <taxon>Betaproteobacteria</taxon>
        <taxon>Burkholderiales</taxon>
        <taxon>Comamonadaceae</taxon>
        <taxon>Acidovorax</taxon>
    </lineage>
</organism>
<feature type="compositionally biased region" description="Basic and acidic residues" evidence="5">
    <location>
        <begin position="375"/>
        <end position="385"/>
    </location>
</feature>
<evidence type="ECO:0000256" key="4">
    <source>
        <dbReference type="PROSITE-ProRule" id="PRU01248"/>
    </source>
</evidence>
<keyword evidence="3" id="KW-0233">DNA recombination</keyword>
<dbReference type="AlphaFoldDB" id="C5T059"/>
<comment type="caution">
    <text evidence="7">The sequence shown here is derived from an EMBL/GenBank/DDBJ whole genome shotgun (WGS) entry which is preliminary data.</text>
</comment>
<dbReference type="InterPro" id="IPR011010">
    <property type="entry name" value="DNA_brk_join_enz"/>
</dbReference>
<feature type="region of interest" description="Disordered" evidence="5">
    <location>
        <begin position="1"/>
        <end position="27"/>
    </location>
</feature>
<evidence type="ECO:0000313" key="7">
    <source>
        <dbReference type="EMBL" id="EER62167.1"/>
    </source>
</evidence>
<evidence type="ECO:0000313" key="8">
    <source>
        <dbReference type="Proteomes" id="UP000003856"/>
    </source>
</evidence>
<sequence>MTTPSPRPTDPVSPGRIPGMDRPRPQAWARKTPEEILARLQPGRADPLRVLDTLIDLFNTRHTAREKTVSHKTRAERARFLRRFFVDLQRKAGFHTMPDPRNLGQKHLHAMVQVWQRERLTPATVQTYLSFLRGLASWLGKPGFVRPPARYGLSLKEYERHESAQRDKSWSAHGVDVETVLAQVAQFDARIAASMRLMDALALRRKESVMFRPYEHVVPFEQTGLPLESRKADEYVWVKGKGGRVRWVPLETDRQRAAVALARSLIRGRDAHMGDPALTLKRNLRRLDYALEKFGITKRQTGVTGHGLRHGNLNDLYEGVAGVPSPVRGGGSVVADVDRAARLAVSERAGHARMRAAGAYIGSGFPKHNAGSRQSADRPEAKPPA</sequence>
<dbReference type="PROSITE" id="PS51900">
    <property type="entry name" value="CB"/>
    <property type="match status" value="1"/>
</dbReference>
<protein>
    <recommendedName>
        <fullName evidence="6">Core-binding (CB) domain-containing protein</fullName>
    </recommendedName>
</protein>
<feature type="domain" description="Core-binding (CB)" evidence="6">
    <location>
        <begin position="49"/>
        <end position="140"/>
    </location>
</feature>
<accession>C5T059</accession>
<evidence type="ECO:0000259" key="6">
    <source>
        <dbReference type="PROSITE" id="PS51900"/>
    </source>
</evidence>
<dbReference type="RefSeq" id="WP_005792935.1">
    <property type="nucleotide sequence ID" value="NZ_ACQT01000003.1"/>
</dbReference>